<keyword evidence="1" id="KW-0812">Transmembrane</keyword>
<keyword evidence="3" id="KW-1185">Reference proteome</keyword>
<reference evidence="3" key="1">
    <citation type="journal article" date="2019" name="Int. J. Syst. Evol. Microbiol.">
        <title>The Global Catalogue of Microorganisms (GCM) 10K type strain sequencing project: providing services to taxonomists for standard genome sequencing and annotation.</title>
        <authorList>
            <consortium name="The Broad Institute Genomics Platform"/>
            <consortium name="The Broad Institute Genome Sequencing Center for Infectious Disease"/>
            <person name="Wu L."/>
            <person name="Ma J."/>
        </authorList>
    </citation>
    <scope>NUCLEOTIDE SEQUENCE [LARGE SCALE GENOMIC DNA]</scope>
    <source>
        <strain evidence="3">CCM 8749</strain>
    </source>
</reference>
<proteinExistence type="predicted"/>
<organism evidence="2 3">
    <name type="scientific">Marinicrinis lubricantis</name>
    <dbReference type="NCBI Taxonomy" id="2086470"/>
    <lineage>
        <taxon>Bacteria</taxon>
        <taxon>Bacillati</taxon>
        <taxon>Bacillota</taxon>
        <taxon>Bacilli</taxon>
        <taxon>Bacillales</taxon>
        <taxon>Paenibacillaceae</taxon>
    </lineage>
</organism>
<comment type="caution">
    <text evidence="2">The sequence shown here is derived from an EMBL/GenBank/DDBJ whole genome shotgun (WGS) entry which is preliminary data.</text>
</comment>
<evidence type="ECO:0000313" key="2">
    <source>
        <dbReference type="EMBL" id="MFC5985198.1"/>
    </source>
</evidence>
<dbReference type="Proteomes" id="UP001596250">
    <property type="component" value="Unassembled WGS sequence"/>
</dbReference>
<accession>A0ABW1IJH9</accession>
<sequence>MDRHDINIKQQMSSGPLRKEGFTQELMHKIEKRIDQQKRQKRTWLFAISGLCFALFAAIFVIQPYLQPQSDSLTTINASGTMNASSGSTQMMGQAEMKTALLLALRSDHPSDENYPQEYSTYRTILIAGKSNKAEQVAGGSGLLVPVGQDFWRIDNAVLEPMKDQQLELLNAYPVKEPSASVSLTSDLTEYSRISEKVLFAGNQYISIAETKVTKDGSKNHKLKVLDINSLERTPYHEKESGLSLQELLYSSDLQRMKNAVRNNREESVALNADSSWGIARQPGKWKALKQMETTSSEDRKIVLEELKVPLPYNLVSYDVLCCSWQEIKQIQPAAVDALSSPDKDVVVILTQTQIIVYPYQNGIVNDPMLNISLQEGEKLVMAHWALPNYVEKWKVEVTEQLK</sequence>
<name>A0ABW1IJH9_9BACL</name>
<protein>
    <submittedName>
        <fullName evidence="2">Uncharacterized protein</fullName>
    </submittedName>
</protein>
<feature type="transmembrane region" description="Helical" evidence="1">
    <location>
        <begin position="43"/>
        <end position="66"/>
    </location>
</feature>
<gene>
    <name evidence="2" type="ORF">ACFPXP_01765</name>
</gene>
<dbReference type="RefSeq" id="WP_379891803.1">
    <property type="nucleotide sequence ID" value="NZ_CBCSCT010000003.1"/>
</dbReference>
<keyword evidence="1" id="KW-1133">Transmembrane helix</keyword>
<keyword evidence="1" id="KW-0472">Membrane</keyword>
<dbReference type="EMBL" id="JBHSQV010000010">
    <property type="protein sequence ID" value="MFC5985198.1"/>
    <property type="molecule type" value="Genomic_DNA"/>
</dbReference>
<evidence type="ECO:0000313" key="3">
    <source>
        <dbReference type="Proteomes" id="UP001596250"/>
    </source>
</evidence>
<evidence type="ECO:0000256" key="1">
    <source>
        <dbReference type="SAM" id="Phobius"/>
    </source>
</evidence>